<dbReference type="PROSITE" id="PS51384">
    <property type="entry name" value="FAD_FR"/>
    <property type="match status" value="1"/>
</dbReference>
<feature type="domain" description="FAD-binding FR-type" evidence="2">
    <location>
        <begin position="1"/>
        <end position="128"/>
    </location>
</feature>
<comment type="caution">
    <text evidence="3">The sequence shown here is derived from an EMBL/GenBank/DDBJ whole genome shotgun (WGS) entry which is preliminary data.</text>
</comment>
<dbReference type="GO" id="GO:0016491">
    <property type="term" value="F:oxidoreductase activity"/>
    <property type="evidence" value="ECO:0007669"/>
    <property type="project" value="InterPro"/>
</dbReference>
<dbReference type="SUPFAM" id="SSF63380">
    <property type="entry name" value="Riboflavin synthase domain-like"/>
    <property type="match status" value="1"/>
</dbReference>
<accession>A0A5C8Z8J7</accession>
<protein>
    <submittedName>
        <fullName evidence="3">Siderophore-interacting protein</fullName>
    </submittedName>
</protein>
<dbReference type="EMBL" id="VKAD01000001">
    <property type="protein sequence ID" value="TXR53664.1"/>
    <property type="molecule type" value="Genomic_DNA"/>
</dbReference>
<dbReference type="OrthoDB" id="9814826at2"/>
<dbReference type="InterPro" id="IPR007037">
    <property type="entry name" value="SIP_rossman_dom"/>
</dbReference>
<dbReference type="Pfam" id="PF08021">
    <property type="entry name" value="FAD_binding_9"/>
    <property type="match status" value="1"/>
</dbReference>
<dbReference type="AlphaFoldDB" id="A0A5C8Z8J7"/>
<dbReference type="InterPro" id="IPR017938">
    <property type="entry name" value="Riboflavin_synthase-like_b-brl"/>
</dbReference>
<dbReference type="InterPro" id="IPR017927">
    <property type="entry name" value="FAD-bd_FR_type"/>
</dbReference>
<dbReference type="InterPro" id="IPR039374">
    <property type="entry name" value="SIP_fam"/>
</dbReference>
<gene>
    <name evidence="3" type="ORF">FME95_03645</name>
</gene>
<dbReference type="PANTHER" id="PTHR30157:SF0">
    <property type="entry name" value="NADPH-DEPENDENT FERRIC-CHELATE REDUCTASE"/>
    <property type="match status" value="1"/>
</dbReference>
<dbReference type="Gene3D" id="2.40.30.10">
    <property type="entry name" value="Translation factors"/>
    <property type="match status" value="1"/>
</dbReference>
<sequence length="269" mass="30373">MKPLKLTVVEKISLNQQMQRLVLAHPELDDARIPEDFGGLHIKLLFKQPHQSELMLPEPIEGKLHWPPRELKPLARTYSISDYNAAKNSISVDFVKHDPAGIASEFASQCRIGDQVGLGGPGPMRMANYAASHYLFVGDLSAVAAIAAAIKHLPEKADVTVLIELPEQSDANNIKQLYFAEMNHRLEFIEQRFSPEQTLLPCIEQLGIAGSHDLWSITLAGEHHTVVSLKKYFLNNGITKDRLYAVPYWRKDFDEESYHELRHEAMDAE</sequence>
<evidence type="ECO:0000313" key="3">
    <source>
        <dbReference type="EMBL" id="TXR53664.1"/>
    </source>
</evidence>
<comment type="similarity">
    <text evidence="1">Belongs to the SIP oxidoreductase family.</text>
</comment>
<name>A0A5C8Z8J7_9GAMM</name>
<evidence type="ECO:0000259" key="2">
    <source>
        <dbReference type="PROSITE" id="PS51384"/>
    </source>
</evidence>
<reference evidence="3 4" key="1">
    <citation type="submission" date="2019-07" db="EMBL/GenBank/DDBJ databases">
        <title>Reinekea sp. strain SSH23 genome sequencing and assembly.</title>
        <authorList>
            <person name="Kim I."/>
        </authorList>
    </citation>
    <scope>NUCLEOTIDE SEQUENCE [LARGE SCALE GENOMIC DNA]</scope>
    <source>
        <strain evidence="3 4">SSH23</strain>
    </source>
</reference>
<evidence type="ECO:0000256" key="1">
    <source>
        <dbReference type="ARBA" id="ARBA00035644"/>
    </source>
</evidence>
<proteinExistence type="inferred from homology"/>
<dbReference type="Proteomes" id="UP000321764">
    <property type="component" value="Unassembled WGS sequence"/>
</dbReference>
<dbReference type="InterPro" id="IPR039261">
    <property type="entry name" value="FNR_nucleotide-bd"/>
</dbReference>
<organism evidence="3 4">
    <name type="scientific">Reinekea thalattae</name>
    <dbReference type="NCBI Taxonomy" id="2593301"/>
    <lineage>
        <taxon>Bacteria</taxon>
        <taxon>Pseudomonadati</taxon>
        <taxon>Pseudomonadota</taxon>
        <taxon>Gammaproteobacteria</taxon>
        <taxon>Oceanospirillales</taxon>
        <taxon>Saccharospirillaceae</taxon>
        <taxon>Reinekea</taxon>
    </lineage>
</organism>
<dbReference type="CDD" id="cd06193">
    <property type="entry name" value="siderophore_interacting"/>
    <property type="match status" value="1"/>
</dbReference>
<dbReference type="Gene3D" id="3.40.50.80">
    <property type="entry name" value="Nucleotide-binding domain of ferredoxin-NADP reductase (FNR) module"/>
    <property type="match status" value="1"/>
</dbReference>
<dbReference type="Pfam" id="PF04954">
    <property type="entry name" value="SIP"/>
    <property type="match status" value="1"/>
</dbReference>
<dbReference type="RefSeq" id="WP_147713064.1">
    <property type="nucleotide sequence ID" value="NZ_VKAD01000001.1"/>
</dbReference>
<dbReference type="PANTHER" id="PTHR30157">
    <property type="entry name" value="FERRIC REDUCTASE, NADPH-DEPENDENT"/>
    <property type="match status" value="1"/>
</dbReference>
<keyword evidence="4" id="KW-1185">Reference proteome</keyword>
<dbReference type="InterPro" id="IPR013113">
    <property type="entry name" value="SIP_FAD-bd"/>
</dbReference>
<evidence type="ECO:0000313" key="4">
    <source>
        <dbReference type="Proteomes" id="UP000321764"/>
    </source>
</evidence>